<reference evidence="8 9" key="1">
    <citation type="journal article" date="2019" name="Sci. Rep.">
        <title>Comparative genomics of chytrid fungi reveal insights into the obligate biotrophic and pathogenic lifestyle of Synchytrium endobioticum.</title>
        <authorList>
            <person name="van de Vossenberg B.T.L.H."/>
            <person name="Warris S."/>
            <person name="Nguyen H.D.T."/>
            <person name="van Gent-Pelzer M.P.E."/>
            <person name="Joly D.L."/>
            <person name="van de Geest H.C."/>
            <person name="Bonants P.J.M."/>
            <person name="Smith D.S."/>
            <person name="Levesque C.A."/>
            <person name="van der Lee T.A.J."/>
        </authorList>
    </citation>
    <scope>NUCLEOTIDE SEQUENCE [LARGE SCALE GENOMIC DNA]</scope>
    <source>
        <strain evidence="7 9">LEV6574</strain>
        <strain evidence="6 8">MB42</strain>
    </source>
</reference>
<dbReference type="InterPro" id="IPR016024">
    <property type="entry name" value="ARM-type_fold"/>
</dbReference>
<evidence type="ECO:0000256" key="4">
    <source>
        <dbReference type="ARBA" id="ARBA00023242"/>
    </source>
</evidence>
<comment type="caution">
    <text evidence="6">The sequence shown here is derived from an EMBL/GenBank/DDBJ whole genome shotgun (WGS) entry which is preliminary data.</text>
</comment>
<protein>
    <recommendedName>
        <fullName evidence="5">Importin N-terminal domain-containing protein</fullName>
    </recommendedName>
</protein>
<organism evidence="6 8">
    <name type="scientific">Synchytrium endobioticum</name>
    <dbReference type="NCBI Taxonomy" id="286115"/>
    <lineage>
        <taxon>Eukaryota</taxon>
        <taxon>Fungi</taxon>
        <taxon>Fungi incertae sedis</taxon>
        <taxon>Chytridiomycota</taxon>
        <taxon>Chytridiomycota incertae sedis</taxon>
        <taxon>Chytridiomycetes</taxon>
        <taxon>Synchytriales</taxon>
        <taxon>Synchytriaceae</taxon>
        <taxon>Synchytrium</taxon>
    </lineage>
</organism>
<dbReference type="VEuPathDB" id="FungiDB:SeMB42_g06738"/>
<dbReference type="SMART" id="SM00913">
    <property type="entry name" value="IBN_N"/>
    <property type="match status" value="1"/>
</dbReference>
<dbReference type="Proteomes" id="UP000317494">
    <property type="component" value="Unassembled WGS sequence"/>
</dbReference>
<evidence type="ECO:0000313" key="7">
    <source>
        <dbReference type="EMBL" id="TPX47910.1"/>
    </source>
</evidence>
<dbReference type="PANTHER" id="PTHR10997">
    <property type="entry name" value="IMPORTIN-7, 8, 11"/>
    <property type="match status" value="1"/>
</dbReference>
<dbReference type="GO" id="GO:0005829">
    <property type="term" value="C:cytosol"/>
    <property type="evidence" value="ECO:0007669"/>
    <property type="project" value="TreeGrafter"/>
</dbReference>
<dbReference type="PANTHER" id="PTHR10997:SF7">
    <property type="entry name" value="IMPORTIN-11"/>
    <property type="match status" value="1"/>
</dbReference>
<accession>A0A507CA43</accession>
<name>A0A507CA43_9FUNG</name>
<dbReference type="EMBL" id="QEAM01000065">
    <property type="protein sequence ID" value="TPX47910.1"/>
    <property type="molecule type" value="Genomic_DNA"/>
</dbReference>
<evidence type="ECO:0000256" key="3">
    <source>
        <dbReference type="ARBA" id="ARBA00022448"/>
    </source>
</evidence>
<dbReference type="InterPro" id="IPR011989">
    <property type="entry name" value="ARM-like"/>
</dbReference>
<keyword evidence="4" id="KW-0539">Nucleus</keyword>
<evidence type="ECO:0000256" key="1">
    <source>
        <dbReference type="ARBA" id="ARBA00004123"/>
    </source>
</evidence>
<comment type="similarity">
    <text evidence="2">Belongs to the importin beta family.</text>
</comment>
<dbReference type="Proteomes" id="UP000320475">
    <property type="component" value="Unassembled WGS sequence"/>
</dbReference>
<dbReference type="EMBL" id="QEAN01000401">
    <property type="protein sequence ID" value="TPX38440.1"/>
    <property type="molecule type" value="Genomic_DNA"/>
</dbReference>
<dbReference type="Pfam" id="PF25758">
    <property type="entry name" value="TPR_IPO11"/>
    <property type="match status" value="1"/>
</dbReference>
<evidence type="ECO:0000259" key="5">
    <source>
        <dbReference type="PROSITE" id="PS50166"/>
    </source>
</evidence>
<dbReference type="Pfam" id="PF03810">
    <property type="entry name" value="IBN_N"/>
    <property type="match status" value="1"/>
</dbReference>
<dbReference type="GO" id="GO:0031267">
    <property type="term" value="F:small GTPase binding"/>
    <property type="evidence" value="ECO:0007669"/>
    <property type="project" value="InterPro"/>
</dbReference>
<evidence type="ECO:0000256" key="2">
    <source>
        <dbReference type="ARBA" id="ARBA00007991"/>
    </source>
</evidence>
<keyword evidence="3" id="KW-0813">Transport</keyword>
<dbReference type="SUPFAM" id="SSF48371">
    <property type="entry name" value="ARM repeat"/>
    <property type="match status" value="1"/>
</dbReference>
<gene>
    <name evidence="7" type="ORF">SeLEV6574_g02382</name>
    <name evidence="6" type="ORF">SeMB42_g06738</name>
</gene>
<dbReference type="GO" id="GO:0006606">
    <property type="term" value="P:protein import into nucleus"/>
    <property type="evidence" value="ECO:0007669"/>
    <property type="project" value="TreeGrafter"/>
</dbReference>
<evidence type="ECO:0000313" key="6">
    <source>
        <dbReference type="EMBL" id="TPX38440.1"/>
    </source>
</evidence>
<dbReference type="PROSITE" id="PS50166">
    <property type="entry name" value="IMPORTIN_B_NT"/>
    <property type="match status" value="1"/>
</dbReference>
<evidence type="ECO:0000313" key="8">
    <source>
        <dbReference type="Proteomes" id="UP000317494"/>
    </source>
</evidence>
<evidence type="ECO:0000313" key="9">
    <source>
        <dbReference type="Proteomes" id="UP000320475"/>
    </source>
</evidence>
<dbReference type="OrthoDB" id="361693at2759"/>
<dbReference type="Gene3D" id="1.25.10.10">
    <property type="entry name" value="Leucine-rich Repeat Variant"/>
    <property type="match status" value="1"/>
</dbReference>
<feature type="domain" description="Importin N-terminal" evidence="5">
    <location>
        <begin position="30"/>
        <end position="102"/>
    </location>
</feature>
<dbReference type="STRING" id="286115.A0A507CA43"/>
<dbReference type="InterPro" id="IPR001494">
    <property type="entry name" value="Importin-beta_N"/>
</dbReference>
<sequence length="1009" mass="112539">MMAHQVHLQKQLAAVLQAANSPNPTIRRPAEDQLKAWETAPLFYSTLQDIFCDRSLDSTVRLLAILCLKAGIDKYWRKTAKHAIHPEEKVKIRSALVNIMDEDQKKLAVQHAVTIAKIARHDYPNEWPDLLLVLMRTLQATASPQSPGADAHQVTIHNRLVQQRALYTLHQVIKALCSKKLPASQRMLEQHSPEIFQYVSAIFYERLNHVMNMIPLLLQNLSHASGNLYNDVESAMCTAFFALKGLRRLLCYGFPDFEQNPETLQFFQSLLDTLQKFLRLRSVVPQDGSLQLLSSKFALLVGKVYTDLERQRLGSFLLAPGSIPVINFYWSQAELYTPGGGDQMYERFLVQGLVMLKSLIKIADYSIVAGPKDSSVDKGKSVIATELFTPTFVVSCCEVLVTKYLVLTLEEMRSWEEDPEAFVSEEEADHWEYNLRACAEKVLMDLVSQNRVLLAPLLTQMLQRVSDMPDTEDRTILLKDAVYSAVGVCAQDLFDFVDFDSWFTSRLIAEATNPAPRYKLLRRRISLLIGNWIGVKVKRETRPAIYGLLLQLASPDEDLAVRLTAIMNLRTAVDDWDFDPAPFVPYLEKSVTVSTQLVNVVDEFDSKMKVLNSLAVIIERMEAQIAPLSSRITELLPTLWASSEGQHMFRSSILVILTRLVTSLRESSSSLHSFIVPLIFHAVDTRSPASVYMLEDGLDLWLSTIQNTSESTPDLLSLYPLTINLLEYEADSLKKVLKLVESYVVLAPLEVLQANATPTLDAIARLIGDALKPEAGSAVLHCVDVILQACAAAQPPLTSAIHGIATSTGVLDRIVTTVLQKTELGYIITGYLNTLARMTINDHANMIDALSSMNVVGAESSGSVLGAILDYWIEKMDSMGHPKQRKLTAMACGTLLGTGNPIVMARIQGIFVVLSSAVADMKESDHNESDALVWWYDAREDDEDEASPDARRRKLLLARDPVHTTALASFVRDKVSAAAATVGDLVRFREGLVMCVDPTILEVMDEFMT</sequence>
<proteinExistence type="inferred from homology"/>
<keyword evidence="8" id="KW-1185">Reference proteome</keyword>
<comment type="subcellular location">
    <subcellularLocation>
        <location evidence="1">Nucleus</location>
    </subcellularLocation>
</comment>
<dbReference type="GO" id="GO:0005635">
    <property type="term" value="C:nuclear envelope"/>
    <property type="evidence" value="ECO:0007669"/>
    <property type="project" value="TreeGrafter"/>
</dbReference>
<dbReference type="AlphaFoldDB" id="A0A507CA43"/>
<dbReference type="InterPro" id="IPR058669">
    <property type="entry name" value="TPR_IPO7/11-like"/>
</dbReference>